<evidence type="ECO:0000259" key="1">
    <source>
        <dbReference type="Pfam" id="PF13577"/>
    </source>
</evidence>
<evidence type="ECO:0000313" key="3">
    <source>
        <dbReference type="Proteomes" id="UP000199417"/>
    </source>
</evidence>
<protein>
    <submittedName>
        <fullName evidence="2">SnoaL-like domain-containing protein</fullName>
    </submittedName>
</protein>
<feature type="domain" description="SnoaL-like" evidence="1">
    <location>
        <begin position="9"/>
        <end position="141"/>
    </location>
</feature>
<evidence type="ECO:0000313" key="2">
    <source>
        <dbReference type="EMBL" id="SDC52115.1"/>
    </source>
</evidence>
<feature type="domain" description="SnoaL-like" evidence="1">
    <location>
        <begin position="192"/>
        <end position="322"/>
    </location>
</feature>
<gene>
    <name evidence="2" type="ORF">SAMN05444580_101101</name>
</gene>
<dbReference type="STRING" id="168276.SAMN05444580_101101"/>
<dbReference type="EMBL" id="FNAB01000001">
    <property type="protein sequence ID" value="SDC52115.1"/>
    <property type="molecule type" value="Genomic_DNA"/>
</dbReference>
<dbReference type="RefSeq" id="WP_072844445.1">
    <property type="nucleotide sequence ID" value="NZ_FNAB01000001.1"/>
</dbReference>
<dbReference type="InterPro" id="IPR037401">
    <property type="entry name" value="SnoaL-like"/>
</dbReference>
<dbReference type="InterPro" id="IPR032710">
    <property type="entry name" value="NTF2-like_dom_sf"/>
</dbReference>
<accession>A0A1G6MAZ6</accession>
<dbReference type="AlphaFoldDB" id="A0A1G6MAZ6"/>
<sequence length="366" mass="41216">MSAAYTLESVAARAEIEDVIHRYCHATDRRRWWLMDSVFHEDATCRLSSIGGSWREFVAQGSALLEPVEATHHQVGNIMIAFEGSVAHVETYVTAFHAIPHDAPVGGGFGGTGEAYEVMLGARYIDRFELRDGRWRIADRRLLTEWRNHRPSREGGLAAVSGQARGQREDGISGSVVEAWRTNDPGRVDASRLVDRAEIADVVNRFCHAVDRNRWELMASVFHEDGKTVFIGNELPWQKMVENARVSMGSLERTHHQTGNMLFSFDGDVAEVETYVTAYHRVPPTAPSTTFWDGRSEDYEGVAGGRYIDRFERRDGRWRMVEHRTFVEWRHDHGVAEGSLAQTPSNMRGQRGDADASLPVIAALLH</sequence>
<dbReference type="Proteomes" id="UP000199417">
    <property type="component" value="Unassembled WGS sequence"/>
</dbReference>
<keyword evidence="3" id="KW-1185">Reference proteome</keyword>
<dbReference type="Gene3D" id="3.10.450.50">
    <property type="match status" value="2"/>
</dbReference>
<dbReference type="Pfam" id="PF13577">
    <property type="entry name" value="SnoaL_4"/>
    <property type="match status" value="2"/>
</dbReference>
<dbReference type="SUPFAM" id="SSF54427">
    <property type="entry name" value="NTF2-like"/>
    <property type="match status" value="2"/>
</dbReference>
<proteinExistence type="predicted"/>
<name>A0A1G6MAZ6_9NOCA</name>
<reference evidence="2 3" key="1">
    <citation type="submission" date="2016-10" db="EMBL/GenBank/DDBJ databases">
        <authorList>
            <person name="de Groot N.N."/>
        </authorList>
    </citation>
    <scope>NUCLEOTIDE SEQUENCE [LARGE SCALE GENOMIC DNA]</scope>
    <source>
        <strain evidence="2 3">JCM 11308</strain>
    </source>
</reference>
<organism evidence="2 3">
    <name type="scientific">Rhodococcus tukisamuensis</name>
    <dbReference type="NCBI Taxonomy" id="168276"/>
    <lineage>
        <taxon>Bacteria</taxon>
        <taxon>Bacillati</taxon>
        <taxon>Actinomycetota</taxon>
        <taxon>Actinomycetes</taxon>
        <taxon>Mycobacteriales</taxon>
        <taxon>Nocardiaceae</taxon>
        <taxon>Rhodococcus</taxon>
    </lineage>
</organism>